<protein>
    <submittedName>
        <fullName evidence="2">Uncharacterized protein</fullName>
    </submittedName>
</protein>
<reference evidence="3" key="1">
    <citation type="journal article" date="2005" name="Nature">
        <title>The map-based sequence of the rice genome.</title>
        <authorList>
            <consortium name="International rice genome sequencing project (IRGSP)"/>
            <person name="Matsumoto T."/>
            <person name="Wu J."/>
            <person name="Kanamori H."/>
            <person name="Katayose Y."/>
            <person name="Fujisawa M."/>
            <person name="Namiki N."/>
            <person name="Mizuno H."/>
            <person name="Yamamoto K."/>
            <person name="Antonio B.A."/>
            <person name="Baba T."/>
            <person name="Sakata K."/>
            <person name="Nagamura Y."/>
            <person name="Aoki H."/>
            <person name="Arikawa K."/>
            <person name="Arita K."/>
            <person name="Bito T."/>
            <person name="Chiden Y."/>
            <person name="Fujitsuka N."/>
            <person name="Fukunaka R."/>
            <person name="Hamada M."/>
            <person name="Harada C."/>
            <person name="Hayashi A."/>
            <person name="Hijishita S."/>
            <person name="Honda M."/>
            <person name="Hosokawa S."/>
            <person name="Ichikawa Y."/>
            <person name="Idonuma A."/>
            <person name="Iijima M."/>
            <person name="Ikeda M."/>
            <person name="Ikeno M."/>
            <person name="Ito K."/>
            <person name="Ito S."/>
            <person name="Ito T."/>
            <person name="Ito Y."/>
            <person name="Ito Y."/>
            <person name="Iwabuchi A."/>
            <person name="Kamiya K."/>
            <person name="Karasawa W."/>
            <person name="Kurita K."/>
            <person name="Katagiri S."/>
            <person name="Kikuta A."/>
            <person name="Kobayashi H."/>
            <person name="Kobayashi N."/>
            <person name="Machita K."/>
            <person name="Maehara T."/>
            <person name="Masukawa M."/>
            <person name="Mizubayashi T."/>
            <person name="Mukai Y."/>
            <person name="Nagasaki H."/>
            <person name="Nagata Y."/>
            <person name="Naito S."/>
            <person name="Nakashima M."/>
            <person name="Nakama Y."/>
            <person name="Nakamichi Y."/>
            <person name="Nakamura M."/>
            <person name="Meguro A."/>
            <person name="Negishi M."/>
            <person name="Ohta I."/>
            <person name="Ohta T."/>
            <person name="Okamoto M."/>
            <person name="Ono N."/>
            <person name="Saji S."/>
            <person name="Sakaguchi M."/>
            <person name="Sakai K."/>
            <person name="Shibata M."/>
            <person name="Shimokawa T."/>
            <person name="Song J."/>
            <person name="Takazaki Y."/>
            <person name="Terasawa K."/>
            <person name="Tsugane M."/>
            <person name="Tsuji K."/>
            <person name="Ueda S."/>
            <person name="Waki K."/>
            <person name="Yamagata H."/>
            <person name="Yamamoto M."/>
            <person name="Yamamoto S."/>
            <person name="Yamane H."/>
            <person name="Yoshiki S."/>
            <person name="Yoshihara R."/>
            <person name="Yukawa K."/>
            <person name="Zhong H."/>
            <person name="Yano M."/>
            <person name="Yuan Q."/>
            <person name="Ouyang S."/>
            <person name="Liu J."/>
            <person name="Jones K.M."/>
            <person name="Gansberger K."/>
            <person name="Moffat K."/>
            <person name="Hill J."/>
            <person name="Bera J."/>
            <person name="Fadrosh D."/>
            <person name="Jin S."/>
            <person name="Johri S."/>
            <person name="Kim M."/>
            <person name="Overton L."/>
            <person name="Reardon M."/>
            <person name="Tsitrin T."/>
            <person name="Vuong H."/>
            <person name="Weaver B."/>
            <person name="Ciecko A."/>
            <person name="Tallon L."/>
            <person name="Jackson J."/>
            <person name="Pai G."/>
            <person name="Aken S.V."/>
            <person name="Utterback T."/>
            <person name="Reidmuller S."/>
            <person name="Feldblyum T."/>
            <person name="Hsiao J."/>
            <person name="Zismann V."/>
            <person name="Iobst S."/>
            <person name="de Vazeille A.R."/>
            <person name="Buell C.R."/>
            <person name="Ying K."/>
            <person name="Li Y."/>
            <person name="Lu T."/>
            <person name="Huang Y."/>
            <person name="Zhao Q."/>
            <person name="Feng Q."/>
            <person name="Zhang L."/>
            <person name="Zhu J."/>
            <person name="Weng Q."/>
            <person name="Mu J."/>
            <person name="Lu Y."/>
            <person name="Fan D."/>
            <person name="Liu Y."/>
            <person name="Guan J."/>
            <person name="Zhang Y."/>
            <person name="Yu S."/>
            <person name="Liu X."/>
            <person name="Zhang Y."/>
            <person name="Hong G."/>
            <person name="Han B."/>
            <person name="Choisne N."/>
            <person name="Demange N."/>
            <person name="Orjeda G."/>
            <person name="Samain S."/>
            <person name="Cattolico L."/>
            <person name="Pelletier E."/>
            <person name="Couloux A."/>
            <person name="Segurens B."/>
            <person name="Wincker P."/>
            <person name="D'Hont A."/>
            <person name="Scarpelli C."/>
            <person name="Weissenbach J."/>
            <person name="Salanoubat M."/>
            <person name="Quetier F."/>
            <person name="Yu Y."/>
            <person name="Kim H.R."/>
            <person name="Rambo T."/>
            <person name="Currie J."/>
            <person name="Collura K."/>
            <person name="Luo M."/>
            <person name="Yang T."/>
            <person name="Ammiraju J.S.S."/>
            <person name="Engler F."/>
            <person name="Soderlund C."/>
            <person name="Wing R.A."/>
            <person name="Palmer L.E."/>
            <person name="de la Bastide M."/>
            <person name="Spiegel L."/>
            <person name="Nascimento L."/>
            <person name="Zutavern T."/>
            <person name="O'Shaughnessy A."/>
            <person name="Dike S."/>
            <person name="Dedhia N."/>
            <person name="Preston R."/>
            <person name="Balija V."/>
            <person name="McCombie W.R."/>
            <person name="Chow T."/>
            <person name="Chen H."/>
            <person name="Chung M."/>
            <person name="Chen C."/>
            <person name="Shaw J."/>
            <person name="Wu H."/>
            <person name="Hsiao K."/>
            <person name="Chao Y."/>
            <person name="Chu M."/>
            <person name="Cheng C."/>
            <person name="Hour A."/>
            <person name="Lee P."/>
            <person name="Lin S."/>
            <person name="Lin Y."/>
            <person name="Liou J."/>
            <person name="Liu S."/>
            <person name="Hsing Y."/>
            <person name="Raghuvanshi S."/>
            <person name="Mohanty A."/>
            <person name="Bharti A.K."/>
            <person name="Gaur A."/>
            <person name="Gupta V."/>
            <person name="Kumar D."/>
            <person name="Ravi V."/>
            <person name="Vij S."/>
            <person name="Kapur A."/>
            <person name="Khurana P."/>
            <person name="Khurana P."/>
            <person name="Khurana J.P."/>
            <person name="Tyagi A.K."/>
            <person name="Gaikwad K."/>
            <person name="Singh A."/>
            <person name="Dalal V."/>
            <person name="Srivastava S."/>
            <person name="Dixit A."/>
            <person name="Pal A.K."/>
            <person name="Ghazi I.A."/>
            <person name="Yadav M."/>
            <person name="Pandit A."/>
            <person name="Bhargava A."/>
            <person name="Sureshbabu K."/>
            <person name="Batra K."/>
            <person name="Sharma T.R."/>
            <person name="Mohapatra T."/>
            <person name="Singh N.K."/>
            <person name="Messing J."/>
            <person name="Nelson A.B."/>
            <person name="Fuks G."/>
            <person name="Kavchok S."/>
            <person name="Keizer G."/>
            <person name="Linton E."/>
            <person name="Llaca V."/>
            <person name="Song R."/>
            <person name="Tanyolac B."/>
            <person name="Young S."/>
            <person name="Ho-Il K."/>
            <person name="Hahn J.H."/>
            <person name="Sangsakoo G."/>
            <person name="Vanavichit A."/>
            <person name="de Mattos Luiz.A.T."/>
            <person name="Zimmer P.D."/>
            <person name="Malone G."/>
            <person name="Dellagostin O."/>
            <person name="de Oliveira A.C."/>
            <person name="Bevan M."/>
            <person name="Bancroft I."/>
            <person name="Minx P."/>
            <person name="Cordum H."/>
            <person name="Wilson R."/>
            <person name="Cheng Z."/>
            <person name="Jin W."/>
            <person name="Jiang J."/>
            <person name="Leong S.A."/>
            <person name="Iwama H."/>
            <person name="Gojobori T."/>
            <person name="Itoh T."/>
            <person name="Niimura Y."/>
            <person name="Fujii Y."/>
            <person name="Habara T."/>
            <person name="Sakai H."/>
            <person name="Sato Y."/>
            <person name="Wilson G."/>
            <person name="Kumar K."/>
            <person name="McCouch S."/>
            <person name="Juretic N."/>
            <person name="Hoen D."/>
            <person name="Wright S."/>
            <person name="Bruskiewich R."/>
            <person name="Bureau T."/>
            <person name="Miyao A."/>
            <person name="Hirochika H."/>
            <person name="Nishikawa T."/>
            <person name="Kadowaki K."/>
            <person name="Sugiura M."/>
            <person name="Burr B."/>
            <person name="Sasaki T."/>
        </authorList>
    </citation>
    <scope>NUCLEOTIDE SEQUENCE [LARGE SCALE GENOMIC DNA]</scope>
    <source>
        <strain evidence="3">cv. Nipponbare</strain>
    </source>
</reference>
<sequence>MEKCYIGISVRLRKHFACTRGGRGRQRGPCGSTAGARDDDDETAPPAPLARATGADGGGARGSAAGTRDDDDDEAAPPAPRARMAGPHAALGGGLDDDEAAPPTPRARARSQASPTLFLLHGCYDSKVVASMPWGSRCVAALGAFPIPLSSLSSARRSLGLCRRRCSLLPDYRVLNRRGGPLPLLRWQRHVRIERGSGADK</sequence>
<feature type="compositionally biased region" description="Low complexity" evidence="1">
    <location>
        <begin position="81"/>
        <end position="90"/>
    </location>
</feature>
<gene>
    <name evidence="2" type="primary">OJ1008_E02.7</name>
</gene>
<dbReference type="AlphaFoldDB" id="Q6ZG76"/>
<organism evidence="2 3">
    <name type="scientific">Oryza sativa subsp. japonica</name>
    <name type="common">Rice</name>
    <dbReference type="NCBI Taxonomy" id="39947"/>
    <lineage>
        <taxon>Eukaryota</taxon>
        <taxon>Viridiplantae</taxon>
        <taxon>Streptophyta</taxon>
        <taxon>Embryophyta</taxon>
        <taxon>Tracheophyta</taxon>
        <taxon>Spermatophyta</taxon>
        <taxon>Magnoliopsida</taxon>
        <taxon>Liliopsida</taxon>
        <taxon>Poales</taxon>
        <taxon>Poaceae</taxon>
        <taxon>BOP clade</taxon>
        <taxon>Oryzoideae</taxon>
        <taxon>Oryzeae</taxon>
        <taxon>Oryzinae</taxon>
        <taxon>Oryza</taxon>
        <taxon>Oryza sativa</taxon>
    </lineage>
</organism>
<reference evidence="3" key="2">
    <citation type="journal article" date="2008" name="Nucleic Acids Res.">
        <title>The rice annotation project database (RAP-DB): 2008 update.</title>
        <authorList>
            <consortium name="The rice annotation project (RAP)"/>
        </authorList>
    </citation>
    <scope>GENOME REANNOTATION</scope>
    <source>
        <strain evidence="3">cv. Nipponbare</strain>
    </source>
</reference>
<dbReference type="Proteomes" id="UP000000763">
    <property type="component" value="Chromosome 2"/>
</dbReference>
<dbReference type="EMBL" id="AP004151">
    <property type="protein sequence ID" value="BAD16981.1"/>
    <property type="molecule type" value="Genomic_DNA"/>
</dbReference>
<name>Q6ZG76_ORYSJ</name>
<evidence type="ECO:0000313" key="2">
    <source>
        <dbReference type="EMBL" id="BAD16981.1"/>
    </source>
</evidence>
<evidence type="ECO:0000256" key="1">
    <source>
        <dbReference type="SAM" id="MobiDB-lite"/>
    </source>
</evidence>
<accession>Q6ZG76</accession>
<evidence type="ECO:0000313" key="3">
    <source>
        <dbReference type="Proteomes" id="UP000000763"/>
    </source>
</evidence>
<proteinExistence type="predicted"/>
<feature type="region of interest" description="Disordered" evidence="1">
    <location>
        <begin position="20"/>
        <end position="112"/>
    </location>
</feature>